<feature type="signal peptide" evidence="1">
    <location>
        <begin position="1"/>
        <end position="18"/>
    </location>
</feature>
<organism evidence="2 3">
    <name type="scientific">Belliella baltica (strain DSM 15883 / CIP 108006 / LMG 21964 / BA134)</name>
    <dbReference type="NCBI Taxonomy" id="866536"/>
    <lineage>
        <taxon>Bacteria</taxon>
        <taxon>Pseudomonadati</taxon>
        <taxon>Bacteroidota</taxon>
        <taxon>Cytophagia</taxon>
        <taxon>Cytophagales</taxon>
        <taxon>Cyclobacteriaceae</taxon>
        <taxon>Belliella</taxon>
    </lineage>
</organism>
<dbReference type="AlphaFoldDB" id="I3Z0Y0"/>
<dbReference type="EMBL" id="CP003281">
    <property type="protein sequence ID" value="AFL82898.1"/>
    <property type="molecule type" value="Genomic_DNA"/>
</dbReference>
<dbReference type="PROSITE" id="PS51257">
    <property type="entry name" value="PROKAR_LIPOPROTEIN"/>
    <property type="match status" value="1"/>
</dbReference>
<sequence length="180" mass="20302">MKNLMKVLLVLGLGTFFACEGPPGPPGLDGRDGLDGINILGEVFEEENINFNAANGFRSDFYEFNPPMEPSDKLLAFILWDVVDGTDVWRALPQTNFDFQEGIFSYTYYFTRFGFSFAMEGNFNLGILPPEYTSNQIFRVVIFPADFASSNARVNLDDYDAVMEMLNKSESDVVKLQPKK</sequence>
<reference evidence="3" key="1">
    <citation type="submission" date="2012-06" db="EMBL/GenBank/DDBJ databases">
        <title>The complete genome of Belliella baltica DSM 15883.</title>
        <authorList>
            <person name="Lucas S."/>
            <person name="Copeland A."/>
            <person name="Lapidus A."/>
            <person name="Goodwin L."/>
            <person name="Pitluck S."/>
            <person name="Peters L."/>
            <person name="Mikhailova N."/>
            <person name="Davenport K."/>
            <person name="Kyrpides N."/>
            <person name="Mavromatis K."/>
            <person name="Pagani I."/>
            <person name="Ivanova N."/>
            <person name="Ovchinnikova G."/>
            <person name="Zeytun A."/>
            <person name="Detter J.C."/>
            <person name="Han C."/>
            <person name="Land M."/>
            <person name="Hauser L."/>
            <person name="Markowitz V."/>
            <person name="Cheng J.-F."/>
            <person name="Hugenholtz P."/>
            <person name="Woyke T."/>
            <person name="Wu D."/>
            <person name="Tindall B."/>
            <person name="Pomrenke H."/>
            <person name="Brambilla E."/>
            <person name="Klenk H.-P."/>
            <person name="Eisen J.A."/>
        </authorList>
    </citation>
    <scope>NUCLEOTIDE SEQUENCE [LARGE SCALE GENOMIC DNA]</scope>
    <source>
        <strain evidence="3">DSM 15883 / CIP 108006 / LMG 21964 / BA134</strain>
    </source>
</reference>
<dbReference type="STRING" id="866536.Belba_0231"/>
<proteinExistence type="predicted"/>
<dbReference type="RefSeq" id="WP_014770914.1">
    <property type="nucleotide sequence ID" value="NC_018010.1"/>
</dbReference>
<evidence type="ECO:0008006" key="4">
    <source>
        <dbReference type="Google" id="ProtNLM"/>
    </source>
</evidence>
<evidence type="ECO:0000313" key="3">
    <source>
        <dbReference type="Proteomes" id="UP000006050"/>
    </source>
</evidence>
<protein>
    <recommendedName>
        <fullName evidence="4">Collagen triple helix repeat protein</fullName>
    </recommendedName>
</protein>
<dbReference type="OrthoDB" id="1524444at2"/>
<dbReference type="Proteomes" id="UP000006050">
    <property type="component" value="Chromosome"/>
</dbReference>
<feature type="chain" id="PRO_5003683248" description="Collagen triple helix repeat protein" evidence="1">
    <location>
        <begin position="19"/>
        <end position="180"/>
    </location>
</feature>
<keyword evidence="1" id="KW-0732">Signal</keyword>
<evidence type="ECO:0000256" key="1">
    <source>
        <dbReference type="SAM" id="SignalP"/>
    </source>
</evidence>
<gene>
    <name evidence="2" type="ordered locus">Belba_0231</name>
</gene>
<dbReference type="eggNOG" id="ENOG5032UAD">
    <property type="taxonomic scope" value="Bacteria"/>
</dbReference>
<name>I3Z0Y0_BELBD</name>
<evidence type="ECO:0000313" key="2">
    <source>
        <dbReference type="EMBL" id="AFL82898.1"/>
    </source>
</evidence>
<accession>I3Z0Y0</accession>
<dbReference type="HOGENOM" id="CLU_123838_0_0_10"/>
<keyword evidence="3" id="KW-1185">Reference proteome</keyword>
<dbReference type="KEGG" id="bbd:Belba_0231"/>